<gene>
    <name evidence="3" type="ORF">C1I91_10725</name>
</gene>
<protein>
    <recommendedName>
        <fullName evidence="2">CAAX prenyl protease 2/Lysostaphin resistance protein A-like domain-containing protein</fullName>
    </recommendedName>
</protein>
<accession>A0A410DSB1</accession>
<dbReference type="InterPro" id="IPR003675">
    <property type="entry name" value="Rce1/LyrA-like_dom"/>
</dbReference>
<dbReference type="AlphaFoldDB" id="A0A410DSB1"/>
<keyword evidence="1" id="KW-0472">Membrane</keyword>
<dbReference type="EMBL" id="CP025746">
    <property type="protein sequence ID" value="QAA32093.1"/>
    <property type="molecule type" value="Genomic_DNA"/>
</dbReference>
<evidence type="ECO:0000313" key="4">
    <source>
        <dbReference type="Proteomes" id="UP000286268"/>
    </source>
</evidence>
<dbReference type="PANTHER" id="PTHR39430:SF1">
    <property type="entry name" value="PROTEASE"/>
    <property type="match status" value="1"/>
</dbReference>
<feature type="transmembrane region" description="Helical" evidence="1">
    <location>
        <begin position="164"/>
        <end position="183"/>
    </location>
</feature>
<dbReference type="Proteomes" id="UP000286268">
    <property type="component" value="Chromosome"/>
</dbReference>
<name>A0A410DSB1_9CLOT</name>
<keyword evidence="1" id="KW-0812">Transmembrane</keyword>
<keyword evidence="1" id="KW-1133">Transmembrane helix</keyword>
<organism evidence="3 4">
    <name type="scientific">Clostridium manihotivorum</name>
    <dbReference type="NCBI Taxonomy" id="2320868"/>
    <lineage>
        <taxon>Bacteria</taxon>
        <taxon>Bacillati</taxon>
        <taxon>Bacillota</taxon>
        <taxon>Clostridia</taxon>
        <taxon>Eubacteriales</taxon>
        <taxon>Clostridiaceae</taxon>
        <taxon>Clostridium</taxon>
    </lineage>
</organism>
<evidence type="ECO:0000256" key="1">
    <source>
        <dbReference type="SAM" id="Phobius"/>
    </source>
</evidence>
<dbReference type="OrthoDB" id="9782250at2"/>
<feature type="transmembrane region" description="Helical" evidence="1">
    <location>
        <begin position="189"/>
        <end position="208"/>
    </location>
</feature>
<dbReference type="GO" id="GO:0004175">
    <property type="term" value="F:endopeptidase activity"/>
    <property type="evidence" value="ECO:0007669"/>
    <property type="project" value="UniProtKB-ARBA"/>
</dbReference>
<evidence type="ECO:0000259" key="2">
    <source>
        <dbReference type="Pfam" id="PF02517"/>
    </source>
</evidence>
<proteinExistence type="predicted"/>
<feature type="transmembrane region" description="Helical" evidence="1">
    <location>
        <begin position="119"/>
        <end position="143"/>
    </location>
</feature>
<feature type="transmembrane region" description="Helical" evidence="1">
    <location>
        <begin position="88"/>
        <end position="113"/>
    </location>
</feature>
<dbReference type="RefSeq" id="WP_128212884.1">
    <property type="nucleotide sequence ID" value="NZ_CP025746.1"/>
</dbReference>
<reference evidence="3 4" key="1">
    <citation type="submission" date="2018-01" db="EMBL/GenBank/DDBJ databases">
        <title>Genome Sequencing and Assembly of Anaerobacter polyendosporus strain CT4.</title>
        <authorList>
            <person name="Tachaapaikoon C."/>
            <person name="Sutheeworapong S."/>
            <person name="Jenjaroenpun P."/>
            <person name="Wongsurawat T."/>
            <person name="Nookeaw I."/>
            <person name="Cheawchanlertfa P."/>
            <person name="Kosugi A."/>
            <person name="Cheevadhanarak S."/>
            <person name="Ratanakhanokchai K."/>
        </authorList>
    </citation>
    <scope>NUCLEOTIDE SEQUENCE [LARGE SCALE GENOMIC DNA]</scope>
    <source>
        <strain evidence="3 4">CT4</strain>
    </source>
</reference>
<dbReference type="PANTHER" id="PTHR39430">
    <property type="entry name" value="MEMBRANE-ASSOCIATED PROTEASE-RELATED"/>
    <property type="match status" value="1"/>
</dbReference>
<dbReference type="KEGG" id="cmah:C1I91_10725"/>
<keyword evidence="4" id="KW-1185">Reference proteome</keyword>
<feature type="transmembrane region" description="Helical" evidence="1">
    <location>
        <begin position="12"/>
        <end position="34"/>
    </location>
</feature>
<feature type="transmembrane region" description="Helical" evidence="1">
    <location>
        <begin position="251"/>
        <end position="270"/>
    </location>
</feature>
<dbReference type="Pfam" id="PF02517">
    <property type="entry name" value="Rce1-like"/>
    <property type="match status" value="1"/>
</dbReference>
<dbReference type="GO" id="GO:0080120">
    <property type="term" value="P:CAAX-box protein maturation"/>
    <property type="evidence" value="ECO:0007669"/>
    <property type="project" value="UniProtKB-ARBA"/>
</dbReference>
<evidence type="ECO:0000313" key="3">
    <source>
        <dbReference type="EMBL" id="QAA32093.1"/>
    </source>
</evidence>
<feature type="transmembrane region" description="Helical" evidence="1">
    <location>
        <begin position="46"/>
        <end position="67"/>
    </location>
</feature>
<feature type="domain" description="CAAX prenyl protease 2/Lysostaphin resistance protein A-like" evidence="2">
    <location>
        <begin position="130"/>
        <end position="221"/>
    </location>
</feature>
<sequence length="283" mass="31857">MKDTKFNKNALVAVKSIFFTLAALIVLEVLLSSLKRVGVDILPDSLLGNVLLEAVIFIVQFIIVKKYSEKSFFKTIGFKKEKNSGKKIWSGVVMGLFGSIFMFVAGCVIKLYFYDGIGFSFYSWNIVLVFVLSLFVRAAFAGVCEEVFFRGVLLNYFSRYKGKMFGLVVSSIVFMIFHCTRYQSISQLLAVLTGGILLGYVYIVTKSLYMSVGIHIATDFFSNLASIKGQPGLLIISANSKFSLAYLTENMFVLTSIMYIILLCMFMIAYRIRIKNYNGYNGF</sequence>